<proteinExistence type="predicted"/>
<dbReference type="STRING" id="490189.SAMN02927903_01001"/>
<evidence type="ECO:0000313" key="2">
    <source>
        <dbReference type="EMBL" id="SCY24179.1"/>
    </source>
</evidence>
<dbReference type="RefSeq" id="WP_091141199.1">
    <property type="nucleotide sequence ID" value="NZ_FMVF01000004.1"/>
</dbReference>
<dbReference type="EMBL" id="FMVF01000004">
    <property type="protein sequence ID" value="SCY24179.1"/>
    <property type="molecule type" value="Genomic_DNA"/>
</dbReference>
<evidence type="ECO:0000313" key="3">
    <source>
        <dbReference type="Proteomes" id="UP000199354"/>
    </source>
</evidence>
<protein>
    <submittedName>
        <fullName evidence="2">Uncharacterized protein</fullName>
    </submittedName>
</protein>
<keyword evidence="1" id="KW-0472">Membrane</keyword>
<feature type="transmembrane region" description="Helical" evidence="1">
    <location>
        <begin position="22"/>
        <end position="42"/>
    </location>
</feature>
<dbReference type="OrthoDB" id="1200950at2"/>
<name>A0A1G5EB13_9FLAO</name>
<sequence length="175" mass="19525">MSNPNPQTLIITDGRVGWWRNVVASAALTLLLVVVFFLAVILSDSTLLKQTWRACQGFFLLAGFAISMYLRFGVSVTLLVDPVRHLAEYRHDMGFTTMTTIRSRPAMESIAVLKGRNAIFQVNLIYNFNKRMVLGVFDKQSVAVDFAETASAKLGLPVLKSPPKKRSPFFEKADP</sequence>
<evidence type="ECO:0000256" key="1">
    <source>
        <dbReference type="SAM" id="Phobius"/>
    </source>
</evidence>
<organism evidence="2 3">
    <name type="scientific">Flavobacterium caeni</name>
    <dbReference type="NCBI Taxonomy" id="490189"/>
    <lineage>
        <taxon>Bacteria</taxon>
        <taxon>Pseudomonadati</taxon>
        <taxon>Bacteroidota</taxon>
        <taxon>Flavobacteriia</taxon>
        <taxon>Flavobacteriales</taxon>
        <taxon>Flavobacteriaceae</taxon>
        <taxon>Flavobacterium</taxon>
    </lineage>
</organism>
<keyword evidence="1" id="KW-0812">Transmembrane</keyword>
<keyword evidence="1" id="KW-1133">Transmembrane helix</keyword>
<dbReference type="AlphaFoldDB" id="A0A1G5EB13"/>
<feature type="transmembrane region" description="Helical" evidence="1">
    <location>
        <begin position="54"/>
        <end position="72"/>
    </location>
</feature>
<keyword evidence="3" id="KW-1185">Reference proteome</keyword>
<reference evidence="2 3" key="1">
    <citation type="submission" date="2016-10" db="EMBL/GenBank/DDBJ databases">
        <authorList>
            <person name="de Groot N.N."/>
        </authorList>
    </citation>
    <scope>NUCLEOTIDE SEQUENCE [LARGE SCALE GENOMIC DNA]</scope>
    <source>
        <strain evidence="2 3">CGMCC 1.7031</strain>
    </source>
</reference>
<dbReference type="Proteomes" id="UP000199354">
    <property type="component" value="Unassembled WGS sequence"/>
</dbReference>
<gene>
    <name evidence="2" type="ORF">SAMN02927903_01001</name>
</gene>
<accession>A0A1G5EB13</accession>